<dbReference type="Gene3D" id="3.30.1370.60">
    <property type="entry name" value="Hypothetical oxidoreductase yiak, domain 2"/>
    <property type="match status" value="1"/>
</dbReference>
<sequence length="363" mass="38974">MSNPTNYVMPAEIHNAIVSAAYQHRGFTKDEAEVAAKFSETTARHGIKTHNALKALHLDDHMGSKAGGCKPGATIEKLPSKYKAVARWNANRKLGQPTAVAAMDECMRLADEFGVGVVTVDNAFHYLWGGGYVIDAARKGYIAYTCCTAALAEVVPFGGKSPTLGTNPHSWGFPTQDAIGFPICIDWATSVVAMGRVQQFAREGKELKPGWGVDKDGNPSTDPNKVTSLFPFGEHKGYGLALIDELMAAYTGGSIPTIRNRWTQGAADEKRTCAFYFQCIKADALAVDFAQGRSQTENVKAVLADIKGHGNDKSIFPGEMEANAYAASVKAGGLIFTAAEVDAFDTIAKEAGITLDRSKLRQM</sequence>
<proteinExistence type="inferred from homology"/>
<evidence type="ECO:0000313" key="4">
    <source>
        <dbReference type="Proteomes" id="UP000593765"/>
    </source>
</evidence>
<dbReference type="InterPro" id="IPR036111">
    <property type="entry name" value="Mal/L-sulfo/L-lacto_DH-like_sf"/>
</dbReference>
<dbReference type="PANTHER" id="PTHR11091:SF0">
    <property type="entry name" value="MALATE DEHYDROGENASE"/>
    <property type="match status" value="1"/>
</dbReference>
<dbReference type="Pfam" id="PF02615">
    <property type="entry name" value="Ldh_2"/>
    <property type="match status" value="1"/>
</dbReference>
<dbReference type="InterPro" id="IPR043143">
    <property type="entry name" value="Mal/L-sulf/L-lact_DH-like_NADP"/>
</dbReference>
<keyword evidence="4" id="KW-1185">Reference proteome</keyword>
<organism evidence="3 4">
    <name type="scientific">Humisphaera borealis</name>
    <dbReference type="NCBI Taxonomy" id="2807512"/>
    <lineage>
        <taxon>Bacteria</taxon>
        <taxon>Pseudomonadati</taxon>
        <taxon>Planctomycetota</taxon>
        <taxon>Phycisphaerae</taxon>
        <taxon>Tepidisphaerales</taxon>
        <taxon>Tepidisphaeraceae</taxon>
        <taxon>Humisphaera</taxon>
    </lineage>
</organism>
<dbReference type="SUPFAM" id="SSF89733">
    <property type="entry name" value="L-sulfolactate dehydrogenase-like"/>
    <property type="match status" value="1"/>
</dbReference>
<gene>
    <name evidence="3" type="ORF">IPV69_04820</name>
</gene>
<dbReference type="InterPro" id="IPR043144">
    <property type="entry name" value="Mal/L-sulf/L-lact_DH-like_ah"/>
</dbReference>
<dbReference type="GO" id="GO:0016491">
    <property type="term" value="F:oxidoreductase activity"/>
    <property type="evidence" value="ECO:0007669"/>
    <property type="project" value="UniProtKB-KW"/>
</dbReference>
<dbReference type="Proteomes" id="UP000593765">
    <property type="component" value="Chromosome"/>
</dbReference>
<reference evidence="3 4" key="1">
    <citation type="submission" date="2020-10" db="EMBL/GenBank/DDBJ databases">
        <title>Wide distribution of Phycisphaera-like planctomycetes from WD2101 soil group in peatlands and genome analysis of the first cultivated representative.</title>
        <authorList>
            <person name="Dedysh S.N."/>
            <person name="Beletsky A.V."/>
            <person name="Ivanova A."/>
            <person name="Kulichevskaya I.S."/>
            <person name="Suzina N.E."/>
            <person name="Philippov D.A."/>
            <person name="Rakitin A.L."/>
            <person name="Mardanov A.V."/>
            <person name="Ravin N.V."/>
        </authorList>
    </citation>
    <scope>NUCLEOTIDE SEQUENCE [LARGE SCALE GENOMIC DNA]</scope>
    <source>
        <strain evidence="3 4">M1803</strain>
    </source>
</reference>
<dbReference type="PANTHER" id="PTHR11091">
    <property type="entry name" value="OXIDOREDUCTASE-RELATED"/>
    <property type="match status" value="1"/>
</dbReference>
<protein>
    <submittedName>
        <fullName evidence="3">Ldh family oxidoreductase</fullName>
    </submittedName>
</protein>
<comment type="similarity">
    <text evidence="1">Belongs to the LDH2/MDH2 oxidoreductase family.</text>
</comment>
<dbReference type="EMBL" id="CP063458">
    <property type="protein sequence ID" value="QOV90685.1"/>
    <property type="molecule type" value="Genomic_DNA"/>
</dbReference>
<dbReference type="AlphaFoldDB" id="A0A7M2WYY6"/>
<dbReference type="InterPro" id="IPR003767">
    <property type="entry name" value="Malate/L-lactate_DH-like"/>
</dbReference>
<dbReference type="KEGG" id="hbs:IPV69_04820"/>
<evidence type="ECO:0000313" key="3">
    <source>
        <dbReference type="EMBL" id="QOV90685.1"/>
    </source>
</evidence>
<dbReference type="RefSeq" id="WP_206293784.1">
    <property type="nucleotide sequence ID" value="NZ_CP063458.1"/>
</dbReference>
<accession>A0A7M2WYY6</accession>
<evidence type="ECO:0000256" key="2">
    <source>
        <dbReference type="ARBA" id="ARBA00023002"/>
    </source>
</evidence>
<dbReference type="Gene3D" id="1.10.1530.10">
    <property type="match status" value="1"/>
</dbReference>
<keyword evidence="2" id="KW-0560">Oxidoreductase</keyword>
<name>A0A7M2WYY6_9BACT</name>
<evidence type="ECO:0000256" key="1">
    <source>
        <dbReference type="ARBA" id="ARBA00006056"/>
    </source>
</evidence>